<proteinExistence type="predicted"/>
<feature type="domain" description="PRD" evidence="6">
    <location>
        <begin position="287"/>
        <end position="394"/>
    </location>
</feature>
<dbReference type="PANTHER" id="PTHR30185">
    <property type="entry name" value="CRYPTIC BETA-GLUCOSIDE BGL OPERON ANTITERMINATOR"/>
    <property type="match status" value="1"/>
</dbReference>
<evidence type="ECO:0000256" key="1">
    <source>
        <dbReference type="ARBA" id="ARBA00022737"/>
    </source>
</evidence>
<dbReference type="PROSITE" id="PS51372">
    <property type="entry name" value="PRD_2"/>
    <property type="match status" value="2"/>
</dbReference>
<gene>
    <name evidence="8" type="ORF">DES51_10763</name>
    <name evidence="7" type="ORF">MQE39_14215</name>
</gene>
<keyword evidence="3" id="KW-0010">Activator</keyword>
<keyword evidence="2" id="KW-0805">Transcription regulation</keyword>
<dbReference type="GO" id="GO:0006355">
    <property type="term" value="P:regulation of DNA-templated transcription"/>
    <property type="evidence" value="ECO:0007669"/>
    <property type="project" value="InterPro"/>
</dbReference>
<dbReference type="InterPro" id="IPR007737">
    <property type="entry name" value="Mga_HTH"/>
</dbReference>
<accession>A0A318KPP5</accession>
<dbReference type="InterPro" id="IPR016152">
    <property type="entry name" value="PTrfase/Anion_transptr"/>
</dbReference>
<dbReference type="Proteomes" id="UP001276902">
    <property type="component" value="Unassembled WGS sequence"/>
</dbReference>
<dbReference type="Pfam" id="PF05043">
    <property type="entry name" value="Mga"/>
    <property type="match status" value="1"/>
</dbReference>
<dbReference type="CDD" id="cd00211">
    <property type="entry name" value="PTS_IIA_fru"/>
    <property type="match status" value="1"/>
</dbReference>
<evidence type="ECO:0000256" key="4">
    <source>
        <dbReference type="ARBA" id="ARBA00023163"/>
    </source>
</evidence>
<dbReference type="Gene3D" id="1.10.10.10">
    <property type="entry name" value="Winged helix-like DNA-binding domain superfamily/Winged helix DNA-binding domain"/>
    <property type="match status" value="1"/>
</dbReference>
<name>A0A318KPP5_9FIRM</name>
<dbReference type="InterPro" id="IPR013196">
    <property type="entry name" value="HTH_11"/>
</dbReference>
<dbReference type="EMBL" id="QJKH01000007">
    <property type="protein sequence ID" value="PXX78522.1"/>
    <property type="molecule type" value="Genomic_DNA"/>
</dbReference>
<dbReference type="SUPFAM" id="SSF46785">
    <property type="entry name" value="Winged helix' DNA-binding domain"/>
    <property type="match status" value="1"/>
</dbReference>
<dbReference type="PROSITE" id="PS51094">
    <property type="entry name" value="PTS_EIIA_TYPE_2"/>
    <property type="match status" value="1"/>
</dbReference>
<dbReference type="PANTHER" id="PTHR30185:SF13">
    <property type="entry name" value="LICABCH OPERON REGULATOR-RELATED"/>
    <property type="match status" value="1"/>
</dbReference>
<dbReference type="EMBL" id="JALDAW010000022">
    <property type="protein sequence ID" value="MDY5169270.1"/>
    <property type="molecule type" value="Genomic_DNA"/>
</dbReference>
<dbReference type="InterPro" id="IPR036388">
    <property type="entry name" value="WH-like_DNA-bd_sf"/>
</dbReference>
<reference evidence="7" key="2">
    <citation type="submission" date="2022-03" db="EMBL/GenBank/DDBJ databases">
        <title>First case of bacteraemia caused by Dielma fastidiosa in a patient hospitalised with diverticulitis.</title>
        <authorList>
            <person name="Forman-Ankjaer B."/>
            <person name="Hvid-Jensen F."/>
            <person name="Kobel C.M."/>
            <person name="Greve T."/>
        </authorList>
    </citation>
    <scope>NUCLEOTIDE SEQUENCE</scope>
    <source>
        <strain evidence="7">AUH_DF_2021</strain>
    </source>
</reference>
<evidence type="ECO:0000259" key="5">
    <source>
        <dbReference type="PROSITE" id="PS51094"/>
    </source>
</evidence>
<dbReference type="Pfam" id="PF08279">
    <property type="entry name" value="HTH_11"/>
    <property type="match status" value="1"/>
</dbReference>
<dbReference type="Proteomes" id="UP000247612">
    <property type="component" value="Unassembled WGS sequence"/>
</dbReference>
<dbReference type="STRING" id="1034346.GCA_000313565_02990"/>
<dbReference type="RefSeq" id="WP_022939266.1">
    <property type="nucleotide sequence ID" value="NZ_BAABZA010000001.1"/>
</dbReference>
<dbReference type="Pfam" id="PF00874">
    <property type="entry name" value="PRD"/>
    <property type="match status" value="2"/>
</dbReference>
<evidence type="ECO:0000313" key="7">
    <source>
        <dbReference type="EMBL" id="MDY5169270.1"/>
    </source>
</evidence>
<dbReference type="InterPro" id="IPR050661">
    <property type="entry name" value="BglG_antiterminators"/>
</dbReference>
<dbReference type="OrthoDB" id="3175596at2"/>
<dbReference type="Gene3D" id="1.10.1790.10">
    <property type="entry name" value="PRD domain"/>
    <property type="match status" value="2"/>
</dbReference>
<sequence length="635" mass="74063">MTDRQEKLLRLLESQNTWITGKELSQILKVSDRTIRSDIDAMNHEYDLPLIESNIRKGYRLIIENVHQSQKPVDALIPQTPKERSTFILKKLLLTNQKLSIIDLLDEIFISEYALDNDLKNIKEFIDTFEGLKITKSRNHLYLEGPEHSIRELYKQMLLEETQKNFLNIDEIASIYKNFDLLKCKQELEKILKKYSYEVHDVSFPSLIVHVGISIDRIFNFRYVESMRNTDEIMTSIEYRIAKEFYERISALYQTEIVESEIVMLAFLLMGKKGTNFSSESLKEFLPENVTCNMLAQEMLENILTNFGINFTDDEGLIVGLTLHLQSLIERAAKNLVANNLYLQEIKRKYPLIFELGVSCANYLSRRLDLEVSEEEIGFIALHLGMAYERQNAKRKYKAIVIFPTTQAISNAPILRMQRIFSEYMDIIGIFNYFEETKILELKPDLIICSVPLKHSLEIPTVQISIFFSREDEAYILSALNALEQKHLKEAYADCLNQMFRPEHFFTDMEFKTSEEAIRFMCDDLVRSNAVSEQFFDSVMARESMSSTSFIHQFAIPHALDSTVYQANISVVILRKPIRWGPYDVKIVFLLAAGNTESVAMKLFFEWMINLSNDVYKMTSLMECSNYNEFIKYFD</sequence>
<protein>
    <submittedName>
        <fullName evidence="7">BglG family transcription antiterminator</fullName>
    </submittedName>
    <submittedName>
        <fullName evidence="8">BglG family transcriptional antiterminator</fullName>
    </submittedName>
</protein>
<organism evidence="8 9">
    <name type="scientific">Dielma fastidiosa</name>
    <dbReference type="NCBI Taxonomy" id="1034346"/>
    <lineage>
        <taxon>Bacteria</taxon>
        <taxon>Bacillati</taxon>
        <taxon>Bacillota</taxon>
        <taxon>Erysipelotrichia</taxon>
        <taxon>Erysipelotrichales</taxon>
        <taxon>Erysipelotrichaceae</taxon>
        <taxon>Dielma</taxon>
    </lineage>
</organism>
<dbReference type="SUPFAM" id="SSF55804">
    <property type="entry name" value="Phoshotransferase/anion transport protein"/>
    <property type="match status" value="1"/>
</dbReference>
<dbReference type="InterPro" id="IPR036390">
    <property type="entry name" value="WH_DNA-bd_sf"/>
</dbReference>
<keyword evidence="4" id="KW-0804">Transcription</keyword>
<dbReference type="AlphaFoldDB" id="A0A318KPP5"/>
<dbReference type="InterPro" id="IPR002178">
    <property type="entry name" value="PTS_EIIA_type-2_dom"/>
</dbReference>
<feature type="domain" description="PTS EIIA type-2" evidence="5">
    <location>
        <begin position="498"/>
        <end position="635"/>
    </location>
</feature>
<dbReference type="SUPFAM" id="SSF63520">
    <property type="entry name" value="PTS-regulatory domain, PRD"/>
    <property type="match status" value="2"/>
</dbReference>
<dbReference type="Pfam" id="PF00359">
    <property type="entry name" value="PTS_EIIA_2"/>
    <property type="match status" value="1"/>
</dbReference>
<comment type="caution">
    <text evidence="8">The sequence shown here is derived from an EMBL/GenBank/DDBJ whole genome shotgun (WGS) entry which is preliminary data.</text>
</comment>
<keyword evidence="1" id="KW-0677">Repeat</keyword>
<dbReference type="GeneID" id="94440734"/>
<keyword evidence="9" id="KW-1185">Reference proteome</keyword>
<feature type="domain" description="PRD" evidence="6">
    <location>
        <begin position="175"/>
        <end position="279"/>
    </location>
</feature>
<evidence type="ECO:0000256" key="2">
    <source>
        <dbReference type="ARBA" id="ARBA00023015"/>
    </source>
</evidence>
<evidence type="ECO:0000313" key="8">
    <source>
        <dbReference type="EMBL" id="PXX78522.1"/>
    </source>
</evidence>
<dbReference type="InterPro" id="IPR036634">
    <property type="entry name" value="PRD_sf"/>
</dbReference>
<reference evidence="8 9" key="1">
    <citation type="submission" date="2018-05" db="EMBL/GenBank/DDBJ databases">
        <title>Genomic Encyclopedia of Type Strains, Phase IV (KMG-IV): sequencing the most valuable type-strain genomes for metagenomic binning, comparative biology and taxonomic classification.</title>
        <authorList>
            <person name="Goeker M."/>
        </authorList>
    </citation>
    <scope>NUCLEOTIDE SEQUENCE [LARGE SCALE GENOMIC DNA]</scope>
    <source>
        <strain evidence="8 9">JC118</strain>
    </source>
</reference>
<evidence type="ECO:0000259" key="6">
    <source>
        <dbReference type="PROSITE" id="PS51372"/>
    </source>
</evidence>
<evidence type="ECO:0000256" key="3">
    <source>
        <dbReference type="ARBA" id="ARBA00023159"/>
    </source>
</evidence>
<dbReference type="Gene3D" id="3.40.930.10">
    <property type="entry name" value="Mannitol-specific EII, Chain A"/>
    <property type="match status" value="1"/>
</dbReference>
<dbReference type="InterPro" id="IPR011608">
    <property type="entry name" value="PRD"/>
</dbReference>
<evidence type="ECO:0000313" key="9">
    <source>
        <dbReference type="Proteomes" id="UP000247612"/>
    </source>
</evidence>